<proteinExistence type="predicted"/>
<keyword evidence="2" id="KW-1185">Reference proteome</keyword>
<name>A0ABV2KME3_9HYPH</name>
<dbReference type="Proteomes" id="UP001549143">
    <property type="component" value="Unassembled WGS sequence"/>
</dbReference>
<organism evidence="1 2">
    <name type="scientific">Aquamicrobium ahrensii</name>
    <dbReference type="NCBI Taxonomy" id="469551"/>
    <lineage>
        <taxon>Bacteria</taxon>
        <taxon>Pseudomonadati</taxon>
        <taxon>Pseudomonadota</taxon>
        <taxon>Alphaproteobacteria</taxon>
        <taxon>Hyphomicrobiales</taxon>
        <taxon>Phyllobacteriaceae</taxon>
        <taxon>Aquamicrobium</taxon>
    </lineage>
</organism>
<protein>
    <submittedName>
        <fullName evidence="1">Uncharacterized protein</fullName>
    </submittedName>
</protein>
<reference evidence="1 2" key="1">
    <citation type="submission" date="2024-06" db="EMBL/GenBank/DDBJ databases">
        <title>Genomic Encyclopedia of Type Strains, Phase IV (KMG-IV): sequencing the most valuable type-strain genomes for metagenomic binning, comparative biology and taxonomic classification.</title>
        <authorList>
            <person name="Goeker M."/>
        </authorList>
    </citation>
    <scope>NUCLEOTIDE SEQUENCE [LARGE SCALE GENOMIC DNA]</scope>
    <source>
        <strain evidence="1 2">DSM 19730</strain>
    </source>
</reference>
<accession>A0ABV2KME3</accession>
<sequence>MESRFMPAEVSPLALREAAPRTVYGYPAQPCAINNRYGTNMRIYRIEHSTGWGPEASGTLAAHVLAAGAAIAEGSEPPPANDEEHILDAEARDRRLVFPSTMMHYQSFGCKSLATLRRWFPSPAGTKALEELDATLCAFEARDEDVIAAPSQVLFNRLTATFLWNVPASMLHTLTDEEAVRMPRKDRIFLEPNIQLSAPIVPIPAAAA</sequence>
<dbReference type="EMBL" id="JBEPMN010000009">
    <property type="protein sequence ID" value="MET3662249.1"/>
    <property type="molecule type" value="Genomic_DNA"/>
</dbReference>
<evidence type="ECO:0000313" key="1">
    <source>
        <dbReference type="EMBL" id="MET3662249.1"/>
    </source>
</evidence>
<dbReference type="RefSeq" id="WP_354152102.1">
    <property type="nucleotide sequence ID" value="NZ_JBEPMN010000009.1"/>
</dbReference>
<gene>
    <name evidence="1" type="ORF">ABID44_002583</name>
</gene>
<evidence type="ECO:0000313" key="2">
    <source>
        <dbReference type="Proteomes" id="UP001549143"/>
    </source>
</evidence>
<comment type="caution">
    <text evidence="1">The sequence shown here is derived from an EMBL/GenBank/DDBJ whole genome shotgun (WGS) entry which is preliminary data.</text>
</comment>